<reference evidence="8 9" key="1">
    <citation type="submission" date="2015-12" db="EMBL/GenBank/DDBJ databases">
        <title>Genome sequence of Aneurinibacillus soli.</title>
        <authorList>
            <person name="Lee J.S."/>
            <person name="Lee K.C."/>
            <person name="Kim K.K."/>
            <person name="Lee B.W."/>
        </authorList>
    </citation>
    <scope>NUCLEOTIDE SEQUENCE [LARGE SCALE GENOMIC DNA]</scope>
    <source>
        <strain evidence="8 9">CB4</strain>
    </source>
</reference>
<dbReference type="NCBIfam" id="TIGR01069">
    <property type="entry name" value="mutS2"/>
    <property type="match status" value="1"/>
</dbReference>
<dbReference type="InterPro" id="IPR005747">
    <property type="entry name" value="MutS2"/>
</dbReference>
<dbReference type="SMART" id="SM00534">
    <property type="entry name" value="MUTSac"/>
    <property type="match status" value="1"/>
</dbReference>
<dbReference type="GO" id="GO:0043023">
    <property type="term" value="F:ribosomal large subunit binding"/>
    <property type="evidence" value="ECO:0007669"/>
    <property type="project" value="UniProtKB-UniRule"/>
</dbReference>
<dbReference type="InterPro" id="IPR036187">
    <property type="entry name" value="DNA_mismatch_repair_MutS_sf"/>
</dbReference>
<keyword evidence="2 7" id="KW-0547">Nucleotide-binding</keyword>
<keyword evidence="4 7" id="KW-0067">ATP-binding</keyword>
<dbReference type="GO" id="GO:0006298">
    <property type="term" value="P:mismatch repair"/>
    <property type="evidence" value="ECO:0007669"/>
    <property type="project" value="InterPro"/>
</dbReference>
<evidence type="ECO:0000256" key="6">
    <source>
        <dbReference type="ARBA" id="ARBA00023125"/>
    </source>
</evidence>
<dbReference type="InterPro" id="IPR046893">
    <property type="entry name" value="MSSS"/>
</dbReference>
<dbReference type="KEGG" id="asoc:CB4_01084"/>
<dbReference type="PROSITE" id="PS50828">
    <property type="entry name" value="SMR"/>
    <property type="match status" value="1"/>
</dbReference>
<dbReference type="EMBL" id="AP017312">
    <property type="protein sequence ID" value="BAU26915.1"/>
    <property type="molecule type" value="Genomic_DNA"/>
</dbReference>
<dbReference type="PROSITE" id="PS00486">
    <property type="entry name" value="DNA_MISMATCH_REPAIR_2"/>
    <property type="match status" value="1"/>
</dbReference>
<dbReference type="InterPro" id="IPR027417">
    <property type="entry name" value="P-loop_NTPase"/>
</dbReference>
<dbReference type="Pfam" id="PF01713">
    <property type="entry name" value="Smr"/>
    <property type="match status" value="1"/>
</dbReference>
<keyword evidence="1 7" id="KW-0699">rRNA-binding</keyword>
<keyword evidence="3 7" id="KW-0378">Hydrolase</keyword>
<dbReference type="FunFam" id="3.40.50.300:FF:000830">
    <property type="entry name" value="Endonuclease MutS2"/>
    <property type="match status" value="1"/>
</dbReference>
<dbReference type="GO" id="GO:0045910">
    <property type="term" value="P:negative regulation of DNA recombination"/>
    <property type="evidence" value="ECO:0007669"/>
    <property type="project" value="InterPro"/>
</dbReference>
<dbReference type="Pfam" id="PF20297">
    <property type="entry name" value="MSSS"/>
    <property type="match status" value="1"/>
</dbReference>
<dbReference type="SMART" id="SM00533">
    <property type="entry name" value="MUTSd"/>
    <property type="match status" value="1"/>
</dbReference>
<dbReference type="EC" id="3.1.-.-" evidence="7"/>
<dbReference type="Pfam" id="PF00488">
    <property type="entry name" value="MutS_V"/>
    <property type="match status" value="1"/>
</dbReference>
<dbReference type="InterPro" id="IPR002625">
    <property type="entry name" value="Smr_dom"/>
</dbReference>
<evidence type="ECO:0000256" key="1">
    <source>
        <dbReference type="ARBA" id="ARBA00022730"/>
    </source>
</evidence>
<evidence type="ECO:0000256" key="5">
    <source>
        <dbReference type="ARBA" id="ARBA00022884"/>
    </source>
</evidence>
<dbReference type="InterPro" id="IPR007696">
    <property type="entry name" value="DNA_mismatch_repair_MutS_core"/>
</dbReference>
<keyword evidence="7" id="KW-0540">Nuclease</keyword>
<dbReference type="InterPro" id="IPR045076">
    <property type="entry name" value="MutS"/>
</dbReference>
<evidence type="ECO:0000256" key="3">
    <source>
        <dbReference type="ARBA" id="ARBA00022801"/>
    </source>
</evidence>
<keyword evidence="9" id="KW-1185">Reference proteome</keyword>
<dbReference type="InterPro" id="IPR036063">
    <property type="entry name" value="Smr_dom_sf"/>
</dbReference>
<dbReference type="InterPro" id="IPR000432">
    <property type="entry name" value="DNA_mismatch_repair_MutS_C"/>
</dbReference>
<dbReference type="PANTHER" id="PTHR48466:SF2">
    <property type="entry name" value="OS10G0509000 PROTEIN"/>
    <property type="match status" value="1"/>
</dbReference>
<keyword evidence="6 7" id="KW-0238">DNA-binding</keyword>
<evidence type="ECO:0000313" key="8">
    <source>
        <dbReference type="EMBL" id="BAU26915.1"/>
    </source>
</evidence>
<dbReference type="Gene3D" id="3.30.1370.110">
    <property type="match status" value="1"/>
</dbReference>
<dbReference type="SUPFAM" id="SSF160443">
    <property type="entry name" value="SMR domain-like"/>
    <property type="match status" value="1"/>
</dbReference>
<keyword evidence="5 7" id="KW-0694">RNA-binding</keyword>
<dbReference type="GO" id="GO:0019843">
    <property type="term" value="F:rRNA binding"/>
    <property type="evidence" value="ECO:0007669"/>
    <property type="project" value="UniProtKB-UniRule"/>
</dbReference>
<evidence type="ECO:0000256" key="4">
    <source>
        <dbReference type="ARBA" id="ARBA00022840"/>
    </source>
</evidence>
<evidence type="ECO:0000256" key="7">
    <source>
        <dbReference type="HAMAP-Rule" id="MF_00092"/>
    </source>
</evidence>
<dbReference type="Gene3D" id="3.40.50.300">
    <property type="entry name" value="P-loop containing nucleotide triphosphate hydrolases"/>
    <property type="match status" value="1"/>
</dbReference>
<keyword evidence="7 8" id="KW-0255">Endonuclease</keyword>
<evidence type="ECO:0000313" key="9">
    <source>
        <dbReference type="Proteomes" id="UP000217696"/>
    </source>
</evidence>
<comment type="function">
    <text evidence="7">Endonuclease that is involved in the suppression of homologous recombination and thus may have a key role in the control of bacterial genetic diversity.</text>
</comment>
<organism evidence="8 9">
    <name type="scientific">Aneurinibacillus soli</name>
    <dbReference type="NCBI Taxonomy" id="1500254"/>
    <lineage>
        <taxon>Bacteria</taxon>
        <taxon>Bacillati</taxon>
        <taxon>Bacillota</taxon>
        <taxon>Bacilli</taxon>
        <taxon>Bacillales</taxon>
        <taxon>Paenibacillaceae</taxon>
        <taxon>Aneurinibacillus group</taxon>
        <taxon>Aneurinibacillus</taxon>
    </lineage>
</organism>
<dbReference type="GO" id="GO:0016887">
    <property type="term" value="F:ATP hydrolysis activity"/>
    <property type="evidence" value="ECO:0007669"/>
    <property type="project" value="InterPro"/>
</dbReference>
<dbReference type="HAMAP" id="MF_00092">
    <property type="entry name" value="MutS2"/>
    <property type="match status" value="1"/>
</dbReference>
<sequence length="786" mass="87338">MEARTFTTLEFNKVMEQLARHTASSLGREKIEQLLPSYELAEVQRRQQATYEGSTALRLRGTVPLGGIRDIRPACKRAALGGMLNTAELLDIASTLYGGGRLKTFITSIAEKDPLPLLEELLGQVERLSPVENEITRAIDENGVVTDSASPTLGHVRAQIRASEKRIRERLEQMIRNSNTQKMLQDALITIRNDRFVIPVKAEYRHVFGGIVHDQSASGATLFVEPQVIVNMSNDLRELKLKEEREVEKILLALSGLVAEHADVLLHNVACLAEADFIFAKASYAHALKATQPAINERGYLRIKRGRHPLIAGESVVPIDVELGGEYTAIVVTGPNTGGKTVSLKTIGLFSLMAMAGLQVPVDEGSELSTFEGVYADIGDEQSIEQSLSTFSSHMTNISSIMQKVNNRSLILFDELGAGTDPTEGAALAMAIIDYVHQRGARIVATTHYSELKAYAYDRPHIVNASVEFDEKTLRPTYRLLVGIPGRSNAFAIASRLGLPEKILDQARNFVKTDETELDTMVASLEENQRQAEAERREVERLRTELEQTRRELMQEVSELEDKKDKLYEQAEEQARRAVEKARKEAEEIIVDLRELARQERAGIKEHKLIEARKRLEEATPSLRKKKKAKPANVPVSEQPLEVGDEVRVLSFNQKGEILAKVGEREFQVQVGLMKMNVKADNLEKLKAAKTQQKQIINTFRAARDPVKMELDVRGNTVEDAILLIEKYFDEALIGGLGQVSIIHGKGTGALGLGIQKYLKKHRLVKSFRWGGQGEGGLGATVVELK</sequence>
<comment type="similarity">
    <text evidence="7">Belongs to the DNA mismatch repair MutS family. MutS2 subfamily.</text>
</comment>
<dbReference type="AlphaFoldDB" id="A0A0U5C534"/>
<dbReference type="Proteomes" id="UP000217696">
    <property type="component" value="Chromosome"/>
</dbReference>
<name>A0A0U5C534_9BACL</name>
<comment type="subunit">
    <text evidence="7">Homodimer. Binds to stalled ribosomes, contacting rRNA.</text>
</comment>
<dbReference type="SMART" id="SM00463">
    <property type="entry name" value="SMR"/>
    <property type="match status" value="1"/>
</dbReference>
<accession>A0A0U5C534</accession>
<comment type="function">
    <text evidence="7">Acts as a ribosome collision sensor, splitting the ribosome into its 2 subunits. Detects stalled/collided 70S ribosomes which it binds and splits by an ATP-hydrolysis driven conformational change. Acts upstream of the ribosome quality control system (RQC), a ribosome-associated complex that mediates the extraction of incompletely synthesized nascent chains from stalled ribosomes and their subsequent degradation. Probably generates substrates for RQC.</text>
</comment>
<dbReference type="RefSeq" id="WP_096463909.1">
    <property type="nucleotide sequence ID" value="NZ_AP017312.1"/>
</dbReference>
<dbReference type="SUPFAM" id="SSF48334">
    <property type="entry name" value="DNA repair protein MutS, domain III"/>
    <property type="match status" value="1"/>
</dbReference>
<dbReference type="GO" id="GO:0004519">
    <property type="term" value="F:endonuclease activity"/>
    <property type="evidence" value="ECO:0007669"/>
    <property type="project" value="UniProtKB-UniRule"/>
</dbReference>
<dbReference type="GO" id="GO:0030983">
    <property type="term" value="F:mismatched DNA binding"/>
    <property type="evidence" value="ECO:0007669"/>
    <property type="project" value="InterPro"/>
</dbReference>
<dbReference type="GO" id="GO:0005524">
    <property type="term" value="F:ATP binding"/>
    <property type="evidence" value="ECO:0007669"/>
    <property type="project" value="UniProtKB-UniRule"/>
</dbReference>
<dbReference type="CDD" id="cd03280">
    <property type="entry name" value="ABC_MutS2"/>
    <property type="match status" value="1"/>
</dbReference>
<dbReference type="PANTHER" id="PTHR48466">
    <property type="entry name" value="OS10G0509000 PROTEIN-RELATED"/>
    <property type="match status" value="1"/>
</dbReference>
<feature type="binding site" evidence="7">
    <location>
        <begin position="334"/>
        <end position="341"/>
    </location>
    <ligand>
        <name>ATP</name>
        <dbReference type="ChEBI" id="CHEBI:30616"/>
    </ligand>
</feature>
<evidence type="ECO:0000256" key="2">
    <source>
        <dbReference type="ARBA" id="ARBA00022741"/>
    </source>
</evidence>
<protein>
    <recommendedName>
        <fullName evidence="7">Endonuclease MutS2</fullName>
        <ecNumber evidence="7">3.1.-.-</ecNumber>
    </recommendedName>
    <alternativeName>
        <fullName evidence="7">Ribosome-associated protein quality control-upstream factor</fullName>
        <shortName evidence="7">RQC-upstream factor</shortName>
        <shortName evidence="7">RqcU</shortName>
        <ecNumber evidence="7">3.6.4.-</ecNumber>
    </alternativeName>
</protein>
<dbReference type="GO" id="GO:0140664">
    <property type="term" value="F:ATP-dependent DNA damage sensor activity"/>
    <property type="evidence" value="ECO:0007669"/>
    <property type="project" value="InterPro"/>
</dbReference>
<gene>
    <name evidence="7 8" type="primary">mutS2</name>
    <name evidence="7" type="synonym">rqcU</name>
    <name evidence="8" type="ORF">CB4_01084</name>
</gene>
<dbReference type="EC" id="3.6.4.-" evidence="7"/>
<dbReference type="SUPFAM" id="SSF52540">
    <property type="entry name" value="P-loop containing nucleoside triphosphate hydrolases"/>
    <property type="match status" value="1"/>
</dbReference>
<dbReference type="GO" id="GO:0072344">
    <property type="term" value="P:rescue of stalled ribosome"/>
    <property type="evidence" value="ECO:0007669"/>
    <property type="project" value="UniProtKB-UniRule"/>
</dbReference>
<dbReference type="PIRSF" id="PIRSF005814">
    <property type="entry name" value="MutS_YshD"/>
    <property type="match status" value="1"/>
</dbReference>
<dbReference type="OrthoDB" id="9808166at2"/>
<proteinExistence type="inferred from homology"/>